<gene>
    <name evidence="1" type="primary">ileS_23</name>
    <name evidence="1" type="ORF">CM83_9283</name>
</gene>
<protein>
    <submittedName>
        <fullName evidence="1">Isoleucine--tRNA ligase</fullName>
    </submittedName>
</protein>
<proteinExistence type="predicted"/>
<keyword evidence="1" id="KW-0436">Ligase</keyword>
<reference evidence="1" key="1">
    <citation type="journal article" date="2014" name="PLoS ONE">
        <title>Transcriptome-Based Identification of ABC Transporters in the Western Tarnished Plant Bug Lygus hesperus.</title>
        <authorList>
            <person name="Hull J.J."/>
            <person name="Chaney K."/>
            <person name="Geib S.M."/>
            <person name="Fabrick J.A."/>
            <person name="Brent C.S."/>
            <person name="Walsh D."/>
            <person name="Lavine L.C."/>
        </authorList>
    </citation>
    <scope>NUCLEOTIDE SEQUENCE</scope>
</reference>
<sequence length="146" mass="16950">EFLKKKRIEKLIEQHDEELISRGEWTHHILPYPTAPPWYSNIPGTGTFFTNVNRILIGHGNDGVFKFRMDRTNHPTPLCTTCQGPQEIANIDHLLNQCVKYTVERRKFKEANGISSLYIQDHIKANLNPDFLKKLNEFVESTSMNI</sequence>
<reference evidence="1" key="2">
    <citation type="submission" date="2014-07" db="EMBL/GenBank/DDBJ databases">
        <authorList>
            <person name="Hull J."/>
        </authorList>
    </citation>
    <scope>NUCLEOTIDE SEQUENCE</scope>
</reference>
<feature type="non-terminal residue" evidence="1">
    <location>
        <position position="1"/>
    </location>
</feature>
<name>A0A0A9YT35_LYGHE</name>
<dbReference type="GO" id="GO:0016874">
    <property type="term" value="F:ligase activity"/>
    <property type="evidence" value="ECO:0007669"/>
    <property type="project" value="UniProtKB-KW"/>
</dbReference>
<dbReference type="EMBL" id="GBHO01007432">
    <property type="protein sequence ID" value="JAG36172.1"/>
    <property type="molecule type" value="Transcribed_RNA"/>
</dbReference>
<dbReference type="AlphaFoldDB" id="A0A0A9YT35"/>
<organism evidence="1">
    <name type="scientific">Lygus hesperus</name>
    <name type="common">Western plant bug</name>
    <dbReference type="NCBI Taxonomy" id="30085"/>
    <lineage>
        <taxon>Eukaryota</taxon>
        <taxon>Metazoa</taxon>
        <taxon>Ecdysozoa</taxon>
        <taxon>Arthropoda</taxon>
        <taxon>Hexapoda</taxon>
        <taxon>Insecta</taxon>
        <taxon>Pterygota</taxon>
        <taxon>Neoptera</taxon>
        <taxon>Paraneoptera</taxon>
        <taxon>Hemiptera</taxon>
        <taxon>Heteroptera</taxon>
        <taxon>Panheteroptera</taxon>
        <taxon>Cimicomorpha</taxon>
        <taxon>Miridae</taxon>
        <taxon>Mirini</taxon>
        <taxon>Lygus</taxon>
    </lineage>
</organism>
<accession>A0A0A9YT35</accession>
<evidence type="ECO:0000313" key="1">
    <source>
        <dbReference type="EMBL" id="JAG36172.1"/>
    </source>
</evidence>